<dbReference type="EMBL" id="JBBNIN010000009">
    <property type="protein sequence ID" value="MEQ2711055.1"/>
    <property type="molecule type" value="Genomic_DNA"/>
</dbReference>
<evidence type="ECO:0000313" key="2">
    <source>
        <dbReference type="Proteomes" id="UP001482154"/>
    </source>
</evidence>
<gene>
    <name evidence="1" type="ORF">AAAU51_07710</name>
</gene>
<comment type="caution">
    <text evidence="1">The sequence shown here is derived from an EMBL/GenBank/DDBJ whole genome shotgun (WGS) entry which is preliminary data.</text>
</comment>
<evidence type="ECO:0000313" key="1">
    <source>
        <dbReference type="EMBL" id="MEQ2711055.1"/>
    </source>
</evidence>
<keyword evidence="2" id="KW-1185">Reference proteome</keyword>
<sequence>MARANVQRDEYKLAEMALDQLILENLRFPQFQQIYFLRIIVAVGEGEKQKKPKMEHSIIPK</sequence>
<dbReference type="Proteomes" id="UP001482154">
    <property type="component" value="Unassembled WGS sequence"/>
</dbReference>
<dbReference type="RefSeq" id="WP_022375249.1">
    <property type="nucleotide sequence ID" value="NZ_JBBNIN010000009.1"/>
</dbReference>
<reference evidence="1 2" key="1">
    <citation type="submission" date="2024-04" db="EMBL/GenBank/DDBJ databases">
        <title>Human intestinal bacterial collection.</title>
        <authorList>
            <person name="Pauvert C."/>
            <person name="Hitch T.C.A."/>
            <person name="Clavel T."/>
        </authorList>
    </citation>
    <scope>NUCLEOTIDE SEQUENCE [LARGE SCALE GENOMIC DNA]</scope>
    <source>
        <strain evidence="1 2">CLA-AA-H249</strain>
    </source>
</reference>
<proteinExistence type="predicted"/>
<accession>A0ABV1IV04</accession>
<organism evidence="1 2">
    <name type="scientific">Anaerostipes amylophilus</name>
    <dbReference type="NCBI Taxonomy" id="2981779"/>
    <lineage>
        <taxon>Bacteria</taxon>
        <taxon>Bacillati</taxon>
        <taxon>Bacillota</taxon>
        <taxon>Clostridia</taxon>
        <taxon>Lachnospirales</taxon>
        <taxon>Lachnospiraceae</taxon>
        <taxon>Anaerostipes</taxon>
    </lineage>
</organism>
<protein>
    <submittedName>
        <fullName evidence="1">Uncharacterized protein</fullName>
    </submittedName>
</protein>
<name>A0ABV1IV04_9FIRM</name>